<dbReference type="NCBIfam" id="TIGR03936">
    <property type="entry name" value="sam_1_link_chp"/>
    <property type="match status" value="1"/>
</dbReference>
<dbReference type="InterPro" id="IPR018768">
    <property type="entry name" value="DUF2344"/>
</dbReference>
<dbReference type="AlphaFoldDB" id="A0A0P6X4L7"/>
<dbReference type="Proteomes" id="UP000050417">
    <property type="component" value="Unassembled WGS sequence"/>
</dbReference>
<dbReference type="Pfam" id="PF10105">
    <property type="entry name" value="DUF2344"/>
    <property type="match status" value="1"/>
</dbReference>
<evidence type="ECO:0000313" key="2">
    <source>
        <dbReference type="EMBL" id="KPL74366.1"/>
    </source>
</evidence>
<proteinExistence type="predicted"/>
<feature type="domain" description="DUF2344" evidence="1">
    <location>
        <begin position="3"/>
        <end position="185"/>
    </location>
</feature>
<dbReference type="STRING" id="1134406.ADN00_13820"/>
<protein>
    <recommendedName>
        <fullName evidence="1">DUF2344 domain-containing protein</fullName>
    </recommendedName>
</protein>
<dbReference type="RefSeq" id="WP_075063611.1">
    <property type="nucleotide sequence ID" value="NZ_LGCL01000032.1"/>
</dbReference>
<reference evidence="2 3" key="1">
    <citation type="submission" date="2015-07" db="EMBL/GenBank/DDBJ databases">
        <title>Genome sequence of Ornatilinea apprima DSM 23815.</title>
        <authorList>
            <person name="Hemp J."/>
            <person name="Ward L.M."/>
            <person name="Pace L.A."/>
            <person name="Fischer W.W."/>
        </authorList>
    </citation>
    <scope>NUCLEOTIDE SEQUENCE [LARGE SCALE GENOMIC DNA]</scope>
    <source>
        <strain evidence="2 3">P3M-1</strain>
    </source>
</reference>
<keyword evidence="3" id="KW-1185">Reference proteome</keyword>
<dbReference type="OrthoDB" id="9780488at2"/>
<accession>A0A0P6X4L7</accession>
<name>A0A0P6X4L7_9CHLR</name>
<evidence type="ECO:0000313" key="3">
    <source>
        <dbReference type="Proteomes" id="UP000050417"/>
    </source>
</evidence>
<organism evidence="2 3">
    <name type="scientific">Ornatilinea apprima</name>
    <dbReference type="NCBI Taxonomy" id="1134406"/>
    <lineage>
        <taxon>Bacteria</taxon>
        <taxon>Bacillati</taxon>
        <taxon>Chloroflexota</taxon>
        <taxon>Anaerolineae</taxon>
        <taxon>Anaerolineales</taxon>
        <taxon>Anaerolineaceae</taxon>
        <taxon>Ornatilinea</taxon>
    </lineage>
</organism>
<comment type="caution">
    <text evidence="2">The sequence shown here is derived from an EMBL/GenBank/DDBJ whole genome shotgun (WGS) entry which is preliminary data.</text>
</comment>
<sequence>MIRVRFTYAKTEDLRYTSNLDVHRVWERALRRAGLPLAYSQGFNPQPRINQACPLPLGITSQCEILEAWLEEDLPLEDIACALNPALPSGFKLLRTDPIDLQAPRVQTLVASSTYRALLLDPVDEAALRQRAAELLAQPSLPMNRRGKDYDLRPLIETLSIESGADGRPAILMRLSARESATGRPEEVLKALGLDPSLARQERVELHLKEE</sequence>
<evidence type="ECO:0000259" key="1">
    <source>
        <dbReference type="Pfam" id="PF10105"/>
    </source>
</evidence>
<dbReference type="EMBL" id="LGCL01000032">
    <property type="protein sequence ID" value="KPL74366.1"/>
    <property type="molecule type" value="Genomic_DNA"/>
</dbReference>
<gene>
    <name evidence="2" type="ORF">ADN00_13820</name>
</gene>